<organism evidence="3">
    <name type="scientific">Nicotiana tabacum</name>
    <name type="common">Common tobacco</name>
    <dbReference type="NCBI Taxonomy" id="4097"/>
    <lineage>
        <taxon>Eukaryota</taxon>
        <taxon>Viridiplantae</taxon>
        <taxon>Streptophyta</taxon>
        <taxon>Embryophyta</taxon>
        <taxon>Tracheophyta</taxon>
        <taxon>Spermatophyta</taxon>
        <taxon>Magnoliopsida</taxon>
        <taxon>eudicotyledons</taxon>
        <taxon>Gunneridae</taxon>
        <taxon>Pentapetalae</taxon>
        <taxon>asterids</taxon>
        <taxon>lamiids</taxon>
        <taxon>Solanales</taxon>
        <taxon>Solanaceae</taxon>
        <taxon>Nicotianoideae</taxon>
        <taxon>Nicotianeae</taxon>
        <taxon>Nicotiana</taxon>
    </lineage>
</organism>
<accession>A0A1S3YR80</accession>
<reference evidence="3" key="1">
    <citation type="submission" date="2025-08" db="UniProtKB">
        <authorList>
            <consortium name="RefSeq"/>
        </authorList>
    </citation>
    <scope>IDENTIFICATION</scope>
</reference>
<name>A0A1S3YR80_TOBAC</name>
<dbReference type="KEGG" id="nta:107778913"/>
<dbReference type="PANTHER" id="PTHR33223:SF8">
    <property type="entry name" value="OS04G0172440 PROTEIN"/>
    <property type="match status" value="1"/>
</dbReference>
<evidence type="ECO:0000259" key="2">
    <source>
        <dbReference type="Pfam" id="PF03732"/>
    </source>
</evidence>
<evidence type="ECO:0000256" key="1">
    <source>
        <dbReference type="SAM" id="MobiDB-lite"/>
    </source>
</evidence>
<dbReference type="InterPro" id="IPR005162">
    <property type="entry name" value="Retrotrans_gag_dom"/>
</dbReference>
<feature type="region of interest" description="Disordered" evidence="1">
    <location>
        <begin position="471"/>
        <end position="491"/>
    </location>
</feature>
<dbReference type="RefSeq" id="XP_016454724.1">
    <property type="nucleotide sequence ID" value="XM_016599238.1"/>
</dbReference>
<proteinExistence type="predicted"/>
<evidence type="ECO:0000313" key="3">
    <source>
        <dbReference type="RefSeq" id="XP_016454724.1"/>
    </source>
</evidence>
<dbReference type="AlphaFoldDB" id="A0A1S3YR80"/>
<dbReference type="OMA" id="YGARCAY"/>
<protein>
    <recommendedName>
        <fullName evidence="2">Retrotransposon gag domain-containing protein</fullName>
    </recommendedName>
</protein>
<feature type="domain" description="Retrotransposon gag" evidence="2">
    <location>
        <begin position="171"/>
        <end position="258"/>
    </location>
</feature>
<dbReference type="Pfam" id="PF03732">
    <property type="entry name" value="Retrotrans_gag"/>
    <property type="match status" value="1"/>
</dbReference>
<dbReference type="PaxDb" id="4097-A0A1S3YR80"/>
<dbReference type="OrthoDB" id="1002091at2759"/>
<gene>
    <name evidence="3" type="primary">LOC107778913</name>
</gene>
<sequence>MSAHFVETPYEIHPQALILGVASNIFTAPPTSATAKPTCPGQVLIHLPFTFQVPSFSPDTVHFTTNSYPQQPRYEFTGGQEKATKNPEQEEITRKMRSMDQSLKNIQGLSCQKSISYTGACMFLHAHLPIGFKTPKFKKYDGYGDPISHLKRYCNQLRAVGGKEELLMAYFGESLVGIASKWYMDKDMSHWHIWDDLARDFVRQFQYNIDIALDRNSLSNLKKKSSESFREYAVKWREQAARVKPLMDETEMVSVFLQAQEANYFQNMISAMGKPFAKAIKIGEMVENGLKTGCILSQFAIRAMYQAIQSGSGGVANRKKKEEVAMAASSLRNPYQPQGYFPPNTPQHYYPHQDVAYAMAPQPYAVMNAQPYARQNLESPSYRYGARCAYHSRAEVHDTEDCWILKRAIENLIEQKRVVLKDEEIPNVTNNPLPAHNNGPVIGMICEDKEFDPALKVVIAIADVEKKPRVVAKQEKGDKKSNSTPRSVEKMVETKTGVVPPKYAILYVPRLTEKNNCH</sequence>
<dbReference type="PANTHER" id="PTHR33223">
    <property type="entry name" value="CCHC-TYPE DOMAIN-CONTAINING PROTEIN"/>
    <property type="match status" value="1"/>
</dbReference>